<gene>
    <name evidence="6" type="ORF">AWJ07_06775</name>
</gene>
<evidence type="ECO:0000313" key="6">
    <source>
        <dbReference type="EMBL" id="KVX01151.1"/>
    </source>
</evidence>
<dbReference type="PANTHER" id="PTHR35371:SF1">
    <property type="entry name" value="BLR7753 PROTEIN"/>
    <property type="match status" value="1"/>
</dbReference>
<dbReference type="GO" id="GO:0008270">
    <property type="term" value="F:zinc ion binding"/>
    <property type="evidence" value="ECO:0007669"/>
    <property type="project" value="InterPro"/>
</dbReference>
<keyword evidence="2 5" id="KW-0812">Transmembrane</keyword>
<comment type="caution">
    <text evidence="6">The sequence shown here is derived from an EMBL/GenBank/DDBJ whole genome shotgun (WGS) entry which is preliminary data.</text>
</comment>
<dbReference type="EMBL" id="LRDC01000029">
    <property type="protein sequence ID" value="KVX01151.1"/>
    <property type="molecule type" value="Genomic_DNA"/>
</dbReference>
<evidence type="ECO:0000256" key="5">
    <source>
        <dbReference type="SAM" id="Phobius"/>
    </source>
</evidence>
<feature type="transmembrane region" description="Helical" evidence="5">
    <location>
        <begin position="109"/>
        <end position="126"/>
    </location>
</feature>
<evidence type="ECO:0000256" key="2">
    <source>
        <dbReference type="ARBA" id="ARBA00022692"/>
    </source>
</evidence>
<proteinExistence type="predicted"/>
<evidence type="ECO:0000256" key="4">
    <source>
        <dbReference type="ARBA" id="ARBA00023136"/>
    </source>
</evidence>
<dbReference type="GO" id="GO:0016020">
    <property type="term" value="C:membrane"/>
    <property type="evidence" value="ECO:0007669"/>
    <property type="project" value="UniProtKB-SubCell"/>
</dbReference>
<dbReference type="Gene3D" id="1.20.120.550">
    <property type="entry name" value="Membrane associated eicosanoid/glutathione metabolism-like domain"/>
    <property type="match status" value="1"/>
</dbReference>
<comment type="subcellular location">
    <subcellularLocation>
        <location evidence="1">Membrane</location>
    </subcellularLocation>
</comment>
<dbReference type="InterPro" id="IPR001129">
    <property type="entry name" value="Membr-assoc_MAPEG"/>
</dbReference>
<dbReference type="AlphaFoldDB" id="A0A106BYV7"/>
<reference evidence="6 7" key="1">
    <citation type="submission" date="2016-01" db="EMBL/GenBank/DDBJ databases">
        <title>Draft genome of the antarctic isolate Shewanella frigidimarina Ag06-30.</title>
        <authorList>
            <person name="Parmeciano Di Noto G."/>
            <person name="Vazquez S."/>
            <person name="Mac Cormack W."/>
            <person name="Iriarte A."/>
            <person name="Quiroga C."/>
        </authorList>
    </citation>
    <scope>NUCLEOTIDE SEQUENCE [LARGE SCALE GENOMIC DNA]</scope>
    <source>
        <strain evidence="6 7">Ag06-30</strain>
    </source>
</reference>
<sequence length="127" mass="13712">MQTILICLLIAMLLPYAAKVPLAMAMAKLGRYDNDHPRAQQAQLTGFGARALAGHQNAFESLIVFGIAVLTALITNNVTDIVALLAIVHVVARLVYHALYLLNFGTLRSLSWFVAIGASIGIFCQAF</sequence>
<dbReference type="Pfam" id="PF01124">
    <property type="entry name" value="MAPEG"/>
    <property type="match status" value="1"/>
</dbReference>
<evidence type="ECO:0000313" key="7">
    <source>
        <dbReference type="Proteomes" id="UP000055702"/>
    </source>
</evidence>
<dbReference type="InterPro" id="IPR018246">
    <property type="entry name" value="AP_endonuc_F2_Zn_BS"/>
</dbReference>
<accession>A0A106BYV7</accession>
<dbReference type="SUPFAM" id="SSF161084">
    <property type="entry name" value="MAPEG domain-like"/>
    <property type="match status" value="1"/>
</dbReference>
<dbReference type="Proteomes" id="UP000055702">
    <property type="component" value="Unassembled WGS sequence"/>
</dbReference>
<keyword evidence="4 5" id="KW-0472">Membrane</keyword>
<evidence type="ECO:0000256" key="3">
    <source>
        <dbReference type="ARBA" id="ARBA00022989"/>
    </source>
</evidence>
<organism evidence="6">
    <name type="scientific">Shewanella frigidimarina</name>
    <dbReference type="NCBI Taxonomy" id="56812"/>
    <lineage>
        <taxon>Bacteria</taxon>
        <taxon>Pseudomonadati</taxon>
        <taxon>Pseudomonadota</taxon>
        <taxon>Gammaproteobacteria</taxon>
        <taxon>Alteromonadales</taxon>
        <taxon>Shewanellaceae</taxon>
        <taxon>Shewanella</taxon>
    </lineage>
</organism>
<name>A0A106BYV7_SHEFR</name>
<dbReference type="PANTHER" id="PTHR35371">
    <property type="entry name" value="INNER MEMBRANE PROTEIN"/>
    <property type="match status" value="1"/>
</dbReference>
<dbReference type="InterPro" id="IPR023352">
    <property type="entry name" value="MAPEG-like_dom_sf"/>
</dbReference>
<evidence type="ECO:0008006" key="8">
    <source>
        <dbReference type="Google" id="ProtNLM"/>
    </source>
</evidence>
<dbReference type="RefSeq" id="WP_059746530.1">
    <property type="nucleotide sequence ID" value="NZ_JBOZPT010000004.1"/>
</dbReference>
<dbReference type="PROSITE" id="PS00729">
    <property type="entry name" value="AP_NUCLEASE_F2_1"/>
    <property type="match status" value="1"/>
</dbReference>
<evidence type="ECO:0000256" key="1">
    <source>
        <dbReference type="ARBA" id="ARBA00004370"/>
    </source>
</evidence>
<protein>
    <recommendedName>
        <fullName evidence="8">MAPEG family protein</fullName>
    </recommendedName>
</protein>
<keyword evidence="3 5" id="KW-1133">Transmembrane helix</keyword>